<dbReference type="GO" id="GO:0006629">
    <property type="term" value="P:lipid metabolic process"/>
    <property type="evidence" value="ECO:0007669"/>
    <property type="project" value="InterPro"/>
</dbReference>
<dbReference type="EMBL" id="JAMFTS010000002">
    <property type="protein sequence ID" value="KAJ4785922.1"/>
    <property type="molecule type" value="Genomic_DNA"/>
</dbReference>
<feature type="transmembrane region" description="Helical" evidence="1">
    <location>
        <begin position="91"/>
        <end position="109"/>
    </location>
</feature>
<proteinExistence type="predicted"/>
<feature type="domain" description="Fungal lipase-type" evidence="2">
    <location>
        <begin position="192"/>
        <end position="330"/>
    </location>
</feature>
<accession>A0AAV8F4L9</accession>
<dbReference type="PANTHER" id="PTHR45856">
    <property type="entry name" value="ALPHA/BETA-HYDROLASES SUPERFAMILY PROTEIN"/>
    <property type="match status" value="1"/>
</dbReference>
<gene>
    <name evidence="3" type="ORF">LUZ62_037168</name>
</gene>
<keyword evidence="4" id="KW-1185">Reference proteome</keyword>
<dbReference type="AlphaFoldDB" id="A0AAV8F4L9"/>
<keyword evidence="1" id="KW-1133">Transmembrane helix</keyword>
<comment type="caution">
    <text evidence="3">The sequence shown here is derived from an EMBL/GenBank/DDBJ whole genome shotgun (WGS) entry which is preliminary data.</text>
</comment>
<reference evidence="3" key="1">
    <citation type="submission" date="2022-08" db="EMBL/GenBank/DDBJ databases">
        <authorList>
            <person name="Marques A."/>
        </authorList>
    </citation>
    <scope>NUCLEOTIDE SEQUENCE</scope>
    <source>
        <strain evidence="3">RhyPub2mFocal</strain>
        <tissue evidence="3">Leaves</tissue>
    </source>
</reference>
<dbReference type="Pfam" id="PF01764">
    <property type="entry name" value="Lipase_3"/>
    <property type="match status" value="1"/>
</dbReference>
<protein>
    <submittedName>
        <fullName evidence="3">Alpha/beta-Hydrolases superfamily protein</fullName>
    </submittedName>
</protein>
<name>A0AAV8F4L9_9POAL</name>
<evidence type="ECO:0000259" key="2">
    <source>
        <dbReference type="Pfam" id="PF01764"/>
    </source>
</evidence>
<keyword evidence="1" id="KW-0472">Membrane</keyword>
<dbReference type="Proteomes" id="UP001140206">
    <property type="component" value="Chromosome 2"/>
</dbReference>
<dbReference type="Gene3D" id="3.40.50.1820">
    <property type="entry name" value="alpha/beta hydrolase"/>
    <property type="match status" value="1"/>
</dbReference>
<dbReference type="InterPro" id="IPR051218">
    <property type="entry name" value="Sec_MonoDiacylglyc_Lipase"/>
</dbReference>
<dbReference type="PANTHER" id="PTHR45856:SF11">
    <property type="entry name" value="FUNGAL LIPASE-LIKE DOMAIN-CONTAINING PROTEIN"/>
    <property type="match status" value="1"/>
</dbReference>
<dbReference type="InterPro" id="IPR002921">
    <property type="entry name" value="Fungal_lipase-type"/>
</dbReference>
<feature type="transmembrane region" description="Helical" evidence="1">
    <location>
        <begin position="51"/>
        <end position="71"/>
    </location>
</feature>
<organism evidence="3 4">
    <name type="scientific">Rhynchospora pubera</name>
    <dbReference type="NCBI Taxonomy" id="906938"/>
    <lineage>
        <taxon>Eukaryota</taxon>
        <taxon>Viridiplantae</taxon>
        <taxon>Streptophyta</taxon>
        <taxon>Embryophyta</taxon>
        <taxon>Tracheophyta</taxon>
        <taxon>Spermatophyta</taxon>
        <taxon>Magnoliopsida</taxon>
        <taxon>Liliopsida</taxon>
        <taxon>Poales</taxon>
        <taxon>Cyperaceae</taxon>
        <taxon>Cyperoideae</taxon>
        <taxon>Rhynchosporeae</taxon>
        <taxon>Rhynchospora</taxon>
    </lineage>
</organism>
<evidence type="ECO:0000313" key="4">
    <source>
        <dbReference type="Proteomes" id="UP001140206"/>
    </source>
</evidence>
<sequence length="435" mass="49394">MLVPYSKKGQMTCFKHCCFFSYLILISNIHFQTMIMDITFFPGEYENFHCASILLIPALKILCQQRLFVCLRRSVPLDSWKNHYRMHKSRCLALIFAVLLGFFSLTSGGEIKNQHRESRHGDSSYVFNHTLAITLVEYSSAVYTIDVSALFSWTCARCVDKIKDFEMVEVIVDIENCLQAFIGVDHNLNSIIIAFRGTQEQSIKNWIEDLFSIQLDLDYPGMPGARVHHGFYSAYHRTSLRPAILSAVQNIKSTYGNISIIVTGHSMGGALATFCALDLVVNSGEKDVQLMTFGQPRVGNAVFATDFNEYIPKAIRLTHQNDIVPHMPPYYSYFPTITYHHFSREVWLREEGVGKDKQLIEQICDDSGEDPTCSRSVYGNSLSDHFDYYGVELYADADSPCKFIMAEGTEEYNKGVGGNIRLSRNPNPTLFRQSS</sequence>
<dbReference type="CDD" id="cd00519">
    <property type="entry name" value="Lipase_3"/>
    <property type="match status" value="1"/>
</dbReference>
<dbReference type="SUPFAM" id="SSF53474">
    <property type="entry name" value="alpha/beta-Hydrolases"/>
    <property type="match status" value="1"/>
</dbReference>
<evidence type="ECO:0000313" key="3">
    <source>
        <dbReference type="EMBL" id="KAJ4785922.1"/>
    </source>
</evidence>
<dbReference type="InterPro" id="IPR029058">
    <property type="entry name" value="AB_hydrolase_fold"/>
</dbReference>
<feature type="transmembrane region" description="Helical" evidence="1">
    <location>
        <begin position="12"/>
        <end position="31"/>
    </location>
</feature>
<keyword evidence="1" id="KW-0812">Transmembrane</keyword>
<evidence type="ECO:0000256" key="1">
    <source>
        <dbReference type="SAM" id="Phobius"/>
    </source>
</evidence>